<dbReference type="InterPro" id="IPR025110">
    <property type="entry name" value="AMP-bd_C"/>
</dbReference>
<reference evidence="3" key="1">
    <citation type="submission" date="2020-10" db="EMBL/GenBank/DDBJ databases">
        <title>Sequencing the genomes of 1000 actinobacteria strains.</title>
        <authorList>
            <person name="Klenk H.-P."/>
        </authorList>
    </citation>
    <scope>NUCLEOTIDE SEQUENCE</scope>
    <source>
        <strain evidence="3">DSM 46832</strain>
    </source>
</reference>
<dbReference type="GO" id="GO:0005737">
    <property type="term" value="C:cytoplasm"/>
    <property type="evidence" value="ECO:0007669"/>
    <property type="project" value="TreeGrafter"/>
</dbReference>
<evidence type="ECO:0000259" key="1">
    <source>
        <dbReference type="Pfam" id="PF00501"/>
    </source>
</evidence>
<evidence type="ECO:0000313" key="3">
    <source>
        <dbReference type="EMBL" id="MBE1489190.1"/>
    </source>
</evidence>
<gene>
    <name evidence="3" type="ORF">H4W31_004828</name>
</gene>
<protein>
    <submittedName>
        <fullName evidence="3">Clorobiocin biosynthesis protein CloN4</fullName>
    </submittedName>
</protein>
<feature type="domain" description="AMP-dependent synthetase/ligase" evidence="1">
    <location>
        <begin position="15"/>
        <end position="358"/>
    </location>
</feature>
<feature type="domain" description="AMP-binding enzyme C-terminal" evidence="2">
    <location>
        <begin position="402"/>
        <end position="476"/>
    </location>
</feature>
<dbReference type="EMBL" id="JADBEB010000001">
    <property type="protein sequence ID" value="MBE1489190.1"/>
    <property type="molecule type" value="Genomic_DNA"/>
</dbReference>
<evidence type="ECO:0000259" key="2">
    <source>
        <dbReference type="Pfam" id="PF13193"/>
    </source>
</evidence>
<dbReference type="Pfam" id="PF00501">
    <property type="entry name" value="AMP-binding"/>
    <property type="match status" value="1"/>
</dbReference>
<dbReference type="RefSeq" id="WP_192768698.1">
    <property type="nucleotide sequence ID" value="NZ_JADBEB010000001.1"/>
</dbReference>
<dbReference type="InterPro" id="IPR000873">
    <property type="entry name" value="AMP-dep_synth/lig_dom"/>
</dbReference>
<organism evidence="3 4">
    <name type="scientific">Plantactinospora soyae</name>
    <dbReference type="NCBI Taxonomy" id="1544732"/>
    <lineage>
        <taxon>Bacteria</taxon>
        <taxon>Bacillati</taxon>
        <taxon>Actinomycetota</taxon>
        <taxon>Actinomycetes</taxon>
        <taxon>Micromonosporales</taxon>
        <taxon>Micromonosporaceae</taxon>
        <taxon>Plantactinospora</taxon>
    </lineage>
</organism>
<dbReference type="InterPro" id="IPR045851">
    <property type="entry name" value="AMP-bd_C_sf"/>
</dbReference>
<dbReference type="SUPFAM" id="SSF56801">
    <property type="entry name" value="Acetyl-CoA synthetase-like"/>
    <property type="match status" value="1"/>
</dbReference>
<keyword evidence="4" id="KW-1185">Reference proteome</keyword>
<name>A0A927MDP1_9ACTN</name>
<comment type="caution">
    <text evidence="3">The sequence shown here is derived from an EMBL/GenBank/DDBJ whole genome shotgun (WGS) entry which is preliminary data.</text>
</comment>
<proteinExistence type="predicted"/>
<dbReference type="NCBIfam" id="TIGR01733">
    <property type="entry name" value="AA-adenyl-dom"/>
    <property type="match status" value="1"/>
</dbReference>
<accession>A0A927MDP1</accession>
<dbReference type="Gene3D" id="3.30.300.30">
    <property type="match status" value="1"/>
</dbReference>
<dbReference type="AlphaFoldDB" id="A0A927MDP1"/>
<sequence>MSNEPHAVLLPDLVRDAARRTPHAASVRAGDTTLSYLELDLLADRYACALAASGVGPGDRVVLWTAKSVDTVAVMQATLRLGAVYVPVTSSNPAPRVRRIADGCAAAVVLGEEALDGDPRSVSLAELRAMPRRPDSPDPTVEVRATPEDCAFILYTSGSTGAPKGVCISHRNALAFVHWAVAETGLTADDRLANHAPFNFDLSVFDLYGAFHAGACVDLVPAALAYAPKALTRFLVEHDITVWYSVPSALQLMAGDGGLLDHGPPPSLRVCVFAGEPFPIADVLRLRAAWPAVRMFNWYGPTETNVCTSYEVTSLDLDRTRPLPIGTACSSDRVWLDPAGAELAEIVVDGPTVMLGYWGHPRQDGPYRTGDLGRVDADGNLEYVGRLDQMVKVRGHRVEPGEIEAVLSTHPAVETVAVVVAGTGFAAKIYAVVVPVDGHRPTTLGLKAHCAAQLPTYMVIDAMRLVPELPRTPNGKVDRAALTTMCDSASGVPA</sequence>
<dbReference type="Proteomes" id="UP000649753">
    <property type="component" value="Unassembled WGS sequence"/>
</dbReference>
<dbReference type="PANTHER" id="PTHR45527">
    <property type="entry name" value="NONRIBOSOMAL PEPTIDE SYNTHETASE"/>
    <property type="match status" value="1"/>
</dbReference>
<dbReference type="InterPro" id="IPR010071">
    <property type="entry name" value="AA_adenyl_dom"/>
</dbReference>
<dbReference type="GO" id="GO:0044550">
    <property type="term" value="P:secondary metabolite biosynthetic process"/>
    <property type="evidence" value="ECO:0007669"/>
    <property type="project" value="TreeGrafter"/>
</dbReference>
<dbReference type="PANTHER" id="PTHR45527:SF1">
    <property type="entry name" value="FATTY ACID SYNTHASE"/>
    <property type="match status" value="1"/>
</dbReference>
<dbReference type="InterPro" id="IPR042099">
    <property type="entry name" value="ANL_N_sf"/>
</dbReference>
<dbReference type="PROSITE" id="PS00455">
    <property type="entry name" value="AMP_BINDING"/>
    <property type="match status" value="1"/>
</dbReference>
<dbReference type="GO" id="GO:0043041">
    <property type="term" value="P:amino acid activation for nonribosomal peptide biosynthetic process"/>
    <property type="evidence" value="ECO:0007669"/>
    <property type="project" value="TreeGrafter"/>
</dbReference>
<dbReference type="GO" id="GO:0031177">
    <property type="term" value="F:phosphopantetheine binding"/>
    <property type="evidence" value="ECO:0007669"/>
    <property type="project" value="TreeGrafter"/>
</dbReference>
<dbReference type="Gene3D" id="3.40.50.12780">
    <property type="entry name" value="N-terminal domain of ligase-like"/>
    <property type="match status" value="1"/>
</dbReference>
<dbReference type="InterPro" id="IPR020845">
    <property type="entry name" value="AMP-binding_CS"/>
</dbReference>
<evidence type="ECO:0000313" key="4">
    <source>
        <dbReference type="Proteomes" id="UP000649753"/>
    </source>
</evidence>
<dbReference type="Pfam" id="PF13193">
    <property type="entry name" value="AMP-binding_C"/>
    <property type="match status" value="1"/>
</dbReference>